<dbReference type="EMBL" id="FOZX01000002">
    <property type="protein sequence ID" value="SFS52104.1"/>
    <property type="molecule type" value="Genomic_DNA"/>
</dbReference>
<dbReference type="Pfam" id="PF00126">
    <property type="entry name" value="HTH_1"/>
    <property type="match status" value="1"/>
</dbReference>
<keyword evidence="4" id="KW-0804">Transcription</keyword>
<dbReference type="PROSITE" id="PS50931">
    <property type="entry name" value="HTH_LYSR"/>
    <property type="match status" value="1"/>
</dbReference>
<dbReference type="OrthoDB" id="3176554at2"/>
<name>A0A1I6QI53_9PSEU</name>
<dbReference type="RefSeq" id="WP_093414866.1">
    <property type="nucleotide sequence ID" value="NZ_FOZX01000002.1"/>
</dbReference>
<feature type="domain" description="HTH lysR-type" evidence="5">
    <location>
        <begin position="3"/>
        <end position="60"/>
    </location>
</feature>
<dbReference type="Gene3D" id="3.40.190.10">
    <property type="entry name" value="Periplasmic binding protein-like II"/>
    <property type="match status" value="2"/>
</dbReference>
<dbReference type="SUPFAM" id="SSF53850">
    <property type="entry name" value="Periplasmic binding protein-like II"/>
    <property type="match status" value="1"/>
</dbReference>
<dbReference type="InterPro" id="IPR036388">
    <property type="entry name" value="WH-like_DNA-bd_sf"/>
</dbReference>
<proteinExistence type="inferred from homology"/>
<evidence type="ECO:0000256" key="3">
    <source>
        <dbReference type="ARBA" id="ARBA00023125"/>
    </source>
</evidence>
<evidence type="ECO:0000313" key="7">
    <source>
        <dbReference type="Proteomes" id="UP000198852"/>
    </source>
</evidence>
<dbReference type="InterPro" id="IPR036390">
    <property type="entry name" value="WH_DNA-bd_sf"/>
</dbReference>
<dbReference type="PRINTS" id="PR00039">
    <property type="entry name" value="HTHLYSR"/>
</dbReference>
<organism evidence="6 7">
    <name type="scientific">Saccharopolyspora flava</name>
    <dbReference type="NCBI Taxonomy" id="95161"/>
    <lineage>
        <taxon>Bacteria</taxon>
        <taxon>Bacillati</taxon>
        <taxon>Actinomycetota</taxon>
        <taxon>Actinomycetes</taxon>
        <taxon>Pseudonocardiales</taxon>
        <taxon>Pseudonocardiaceae</taxon>
        <taxon>Saccharopolyspora</taxon>
    </lineage>
</organism>
<dbReference type="AlphaFoldDB" id="A0A1I6QI53"/>
<dbReference type="STRING" id="95161.SAMN05660874_01477"/>
<evidence type="ECO:0000256" key="2">
    <source>
        <dbReference type="ARBA" id="ARBA00023015"/>
    </source>
</evidence>
<dbReference type="InterPro" id="IPR000847">
    <property type="entry name" value="LysR_HTH_N"/>
</dbReference>
<reference evidence="7" key="1">
    <citation type="submission" date="2016-10" db="EMBL/GenBank/DDBJ databases">
        <authorList>
            <person name="Varghese N."/>
            <person name="Submissions S."/>
        </authorList>
    </citation>
    <scope>NUCLEOTIDE SEQUENCE [LARGE SCALE GENOMIC DNA]</scope>
    <source>
        <strain evidence="7">DSM 44771</strain>
    </source>
</reference>
<dbReference type="PANTHER" id="PTHR30346:SF28">
    <property type="entry name" value="HTH-TYPE TRANSCRIPTIONAL REGULATOR CYNR"/>
    <property type="match status" value="1"/>
</dbReference>
<gene>
    <name evidence="6" type="ORF">SAMN05660874_01477</name>
</gene>
<evidence type="ECO:0000256" key="4">
    <source>
        <dbReference type="ARBA" id="ARBA00023163"/>
    </source>
</evidence>
<dbReference type="Gene3D" id="1.10.10.10">
    <property type="entry name" value="Winged helix-like DNA-binding domain superfamily/Winged helix DNA-binding domain"/>
    <property type="match status" value="1"/>
</dbReference>
<sequence>MVLDLNKLAHLIAVAEEGGFTRAARRLHLSQQALSTSIRALEREVGVDLLDRSGAKLTVLPAGEALIADARLLHGAARSALLRARRIGRGEPEVLRIGHTPAVAGDEVISLVHRVHDARAELSTQVNQRYPDELTEQLIAGELDLGLCRGMEPEPGLTRATLAHHRLRVAVADGHRFARRESVELGELADETIVVWGRPGRSGYTDLLVSHCRRAGFEPRVRRNPIQGTPPVTAVQGGGDVAFVTAPAGPSLGGAVRVVDLEPATFAPLHALWPAHTRSPAREDFLVAATER</sequence>
<keyword evidence="3 6" id="KW-0238">DNA-binding</keyword>
<dbReference type="CDD" id="cd08414">
    <property type="entry name" value="PBP2_LTTR_aromatics_like"/>
    <property type="match status" value="1"/>
</dbReference>
<keyword evidence="2" id="KW-0805">Transcription regulation</keyword>
<keyword evidence="7" id="KW-1185">Reference proteome</keyword>
<protein>
    <submittedName>
        <fullName evidence="6">DNA-binding transcriptional regulator, LysR family</fullName>
    </submittedName>
</protein>
<evidence type="ECO:0000256" key="1">
    <source>
        <dbReference type="ARBA" id="ARBA00009437"/>
    </source>
</evidence>
<dbReference type="PANTHER" id="PTHR30346">
    <property type="entry name" value="TRANSCRIPTIONAL DUAL REGULATOR HCAR-RELATED"/>
    <property type="match status" value="1"/>
</dbReference>
<evidence type="ECO:0000313" key="6">
    <source>
        <dbReference type="EMBL" id="SFS52104.1"/>
    </source>
</evidence>
<dbReference type="GO" id="GO:0032993">
    <property type="term" value="C:protein-DNA complex"/>
    <property type="evidence" value="ECO:0007669"/>
    <property type="project" value="TreeGrafter"/>
</dbReference>
<dbReference type="GO" id="GO:0003700">
    <property type="term" value="F:DNA-binding transcription factor activity"/>
    <property type="evidence" value="ECO:0007669"/>
    <property type="project" value="InterPro"/>
</dbReference>
<dbReference type="Proteomes" id="UP000198852">
    <property type="component" value="Unassembled WGS sequence"/>
</dbReference>
<dbReference type="InterPro" id="IPR005119">
    <property type="entry name" value="LysR_subst-bd"/>
</dbReference>
<comment type="similarity">
    <text evidence="1">Belongs to the LysR transcriptional regulatory family.</text>
</comment>
<dbReference type="SUPFAM" id="SSF46785">
    <property type="entry name" value="Winged helix' DNA-binding domain"/>
    <property type="match status" value="1"/>
</dbReference>
<dbReference type="GO" id="GO:0003677">
    <property type="term" value="F:DNA binding"/>
    <property type="evidence" value="ECO:0007669"/>
    <property type="project" value="UniProtKB-KW"/>
</dbReference>
<dbReference type="Pfam" id="PF03466">
    <property type="entry name" value="LysR_substrate"/>
    <property type="match status" value="1"/>
</dbReference>
<accession>A0A1I6QI53</accession>
<evidence type="ECO:0000259" key="5">
    <source>
        <dbReference type="PROSITE" id="PS50931"/>
    </source>
</evidence>